<evidence type="ECO:0000256" key="3">
    <source>
        <dbReference type="ARBA" id="ARBA00023125"/>
    </source>
</evidence>
<dbReference type="InterPro" id="IPR006119">
    <property type="entry name" value="Resolv_N"/>
</dbReference>
<feature type="active site" description="O-(5'-phospho-DNA)-serine intermediate" evidence="5 6">
    <location>
        <position position="10"/>
    </location>
</feature>
<dbReference type="Gene3D" id="3.40.50.1390">
    <property type="entry name" value="Resolvase, N-terminal catalytic domain"/>
    <property type="match status" value="1"/>
</dbReference>
<evidence type="ECO:0000256" key="5">
    <source>
        <dbReference type="PIRSR" id="PIRSR606118-50"/>
    </source>
</evidence>
<dbReference type="PROSITE" id="PS00397">
    <property type="entry name" value="RECOMBINASES_1"/>
    <property type="match status" value="1"/>
</dbReference>
<dbReference type="GO" id="GO:0000150">
    <property type="term" value="F:DNA strand exchange activity"/>
    <property type="evidence" value="ECO:0007669"/>
    <property type="project" value="InterPro"/>
</dbReference>
<gene>
    <name evidence="8" type="ORF">CN678_14315</name>
</gene>
<organism evidence="8">
    <name type="scientific">Bacillus toyonensis</name>
    <dbReference type="NCBI Taxonomy" id="155322"/>
    <lineage>
        <taxon>Bacteria</taxon>
        <taxon>Bacillati</taxon>
        <taxon>Bacillota</taxon>
        <taxon>Bacilli</taxon>
        <taxon>Bacillales</taxon>
        <taxon>Bacillaceae</taxon>
        <taxon>Bacillus</taxon>
        <taxon>Bacillus cereus group</taxon>
    </lineage>
</organism>
<comment type="similarity">
    <text evidence="1">Belongs to the site-specific recombinase resolvase family.</text>
</comment>
<dbReference type="InterPro" id="IPR050639">
    <property type="entry name" value="SSR_resolvase"/>
</dbReference>
<dbReference type="InterPro" id="IPR006118">
    <property type="entry name" value="Recombinase_CS"/>
</dbReference>
<dbReference type="Pfam" id="PF00239">
    <property type="entry name" value="Resolvase"/>
    <property type="match status" value="1"/>
</dbReference>
<keyword evidence="2" id="KW-0229">DNA integration</keyword>
<keyword evidence="4" id="KW-0233">DNA recombination</keyword>
<feature type="domain" description="Resolvase/invertase-type recombinase catalytic" evidence="7">
    <location>
        <begin position="2"/>
        <end position="146"/>
    </location>
</feature>
<dbReference type="PANTHER" id="PTHR30461:SF26">
    <property type="entry name" value="RESOLVASE HOMOLOG YNEB"/>
    <property type="match status" value="1"/>
</dbReference>
<evidence type="ECO:0000256" key="4">
    <source>
        <dbReference type="ARBA" id="ARBA00023172"/>
    </source>
</evidence>
<dbReference type="CDD" id="cd03768">
    <property type="entry name" value="SR_ResInv"/>
    <property type="match status" value="1"/>
</dbReference>
<sequence>MKTFGYIRVSSKDQKEDRQIKKMLDIGINERDLLIDKFSGKNFERPSYQALKQMVREGDTVVFDSITRMGRNMNDTMKEYEWFVENGINLCFIEEPMINTSNNSDDVMKQAIQKIILTMLTAFAEKERKEIKTRQAEGIAVAKGKGVKFGRPSLKIPSNWEQYYKPWKSGEITAVEFMDHVGMSKATFYRKLKEYEEGKKEKVC</sequence>
<dbReference type="PROSITE" id="PS00398">
    <property type="entry name" value="RECOMBINASES_2"/>
    <property type="match status" value="1"/>
</dbReference>
<dbReference type="GO" id="GO:0015074">
    <property type="term" value="P:DNA integration"/>
    <property type="evidence" value="ECO:0007669"/>
    <property type="project" value="UniProtKB-KW"/>
</dbReference>
<evidence type="ECO:0000313" key="8">
    <source>
        <dbReference type="EMBL" id="PEI85882.1"/>
    </source>
</evidence>
<evidence type="ECO:0000256" key="1">
    <source>
        <dbReference type="ARBA" id="ARBA00009913"/>
    </source>
</evidence>
<proteinExistence type="inferred from homology"/>
<dbReference type="SMART" id="SM00857">
    <property type="entry name" value="Resolvase"/>
    <property type="match status" value="1"/>
</dbReference>
<evidence type="ECO:0000256" key="6">
    <source>
        <dbReference type="PROSITE-ProRule" id="PRU10137"/>
    </source>
</evidence>
<comment type="caution">
    <text evidence="8">The sequence shown here is derived from an EMBL/GenBank/DDBJ whole genome shotgun (WGS) entry which is preliminary data.</text>
</comment>
<dbReference type="SUPFAM" id="SSF53041">
    <property type="entry name" value="Resolvase-like"/>
    <property type="match status" value="1"/>
</dbReference>
<reference evidence="8" key="1">
    <citation type="submission" date="2017-09" db="EMBL/GenBank/DDBJ databases">
        <title>Large-scale bioinformatics analysis of Bacillus genomes uncovers conserved roles of natural products in bacterial physiology.</title>
        <authorList>
            <consortium name="Agbiome Team Llc"/>
            <person name="Bleich R.M."/>
            <person name="Kirk G.J."/>
            <person name="Santa Maria K.C."/>
            <person name="Allen S.E."/>
            <person name="Farag S."/>
            <person name="Shank E.A."/>
            <person name="Bowers A."/>
        </authorList>
    </citation>
    <scope>NUCLEOTIDE SEQUENCE</scope>
    <source>
        <strain evidence="8">AFS005430</strain>
    </source>
</reference>
<name>A0AB73RQC0_9BACI</name>
<dbReference type="Proteomes" id="UP000220969">
    <property type="component" value="Unassembled WGS sequence"/>
</dbReference>
<dbReference type="AlphaFoldDB" id="A0AB73RQC0"/>
<evidence type="ECO:0000259" key="7">
    <source>
        <dbReference type="PROSITE" id="PS51736"/>
    </source>
</evidence>
<dbReference type="EMBL" id="NUEH01000031">
    <property type="protein sequence ID" value="PEI85882.1"/>
    <property type="molecule type" value="Genomic_DNA"/>
</dbReference>
<evidence type="ECO:0000256" key="2">
    <source>
        <dbReference type="ARBA" id="ARBA00022908"/>
    </source>
</evidence>
<dbReference type="RefSeq" id="WP_098164534.1">
    <property type="nucleotide sequence ID" value="NZ_NUEH01000031.1"/>
</dbReference>
<protein>
    <submittedName>
        <fullName evidence="8">Integrase</fullName>
    </submittedName>
</protein>
<dbReference type="PROSITE" id="PS51736">
    <property type="entry name" value="RECOMBINASES_3"/>
    <property type="match status" value="1"/>
</dbReference>
<accession>A0AB73RQC0</accession>
<dbReference type="PANTHER" id="PTHR30461">
    <property type="entry name" value="DNA-INVERTASE FROM LAMBDOID PROPHAGE"/>
    <property type="match status" value="1"/>
</dbReference>
<dbReference type="GO" id="GO:0003677">
    <property type="term" value="F:DNA binding"/>
    <property type="evidence" value="ECO:0007669"/>
    <property type="project" value="UniProtKB-KW"/>
</dbReference>
<dbReference type="InterPro" id="IPR036162">
    <property type="entry name" value="Resolvase-like_N_sf"/>
</dbReference>
<keyword evidence="3" id="KW-0238">DNA-binding</keyword>